<dbReference type="InterPro" id="IPR036770">
    <property type="entry name" value="Ankyrin_rpt-contain_sf"/>
</dbReference>
<evidence type="ECO:0000256" key="4">
    <source>
        <dbReference type="ARBA" id="ARBA00022692"/>
    </source>
</evidence>
<evidence type="ECO:0000313" key="18">
    <source>
        <dbReference type="Proteomes" id="UP001107558"/>
    </source>
</evidence>
<dbReference type="GO" id="GO:0034703">
    <property type="term" value="C:cation channel complex"/>
    <property type="evidence" value="ECO:0007669"/>
    <property type="project" value="UniProtKB-ARBA"/>
</dbReference>
<evidence type="ECO:0000256" key="12">
    <source>
        <dbReference type="PROSITE-ProRule" id="PRU00023"/>
    </source>
</evidence>
<keyword evidence="4 15" id="KW-0812">Transmembrane</keyword>
<evidence type="ECO:0000256" key="13">
    <source>
        <dbReference type="SAM" id="Coils"/>
    </source>
</evidence>
<feature type="repeat" description="ANK" evidence="12">
    <location>
        <begin position="220"/>
        <end position="252"/>
    </location>
</feature>
<evidence type="ECO:0000256" key="10">
    <source>
        <dbReference type="ARBA" id="ARBA00023180"/>
    </source>
</evidence>
<dbReference type="PROSITE" id="PS50297">
    <property type="entry name" value="ANK_REP_REGION"/>
    <property type="match status" value="6"/>
</dbReference>
<dbReference type="Pfam" id="PF00023">
    <property type="entry name" value="Ank"/>
    <property type="match status" value="2"/>
</dbReference>
<feature type="repeat" description="ANK" evidence="12">
    <location>
        <begin position="431"/>
        <end position="463"/>
    </location>
</feature>
<feature type="transmembrane region" description="Helical" evidence="15">
    <location>
        <begin position="788"/>
        <end position="810"/>
    </location>
</feature>
<organism evidence="17 18">
    <name type="scientific">Polypedilum vanderplanki</name>
    <name type="common">Sleeping chironomid midge</name>
    <dbReference type="NCBI Taxonomy" id="319348"/>
    <lineage>
        <taxon>Eukaryota</taxon>
        <taxon>Metazoa</taxon>
        <taxon>Ecdysozoa</taxon>
        <taxon>Arthropoda</taxon>
        <taxon>Hexapoda</taxon>
        <taxon>Insecta</taxon>
        <taxon>Pterygota</taxon>
        <taxon>Neoptera</taxon>
        <taxon>Endopterygota</taxon>
        <taxon>Diptera</taxon>
        <taxon>Nematocera</taxon>
        <taxon>Chironomoidea</taxon>
        <taxon>Chironomidae</taxon>
        <taxon>Chironominae</taxon>
        <taxon>Polypedilum</taxon>
        <taxon>Polypedilum</taxon>
    </lineage>
</organism>
<dbReference type="GO" id="GO:0005216">
    <property type="term" value="F:monoatomic ion channel activity"/>
    <property type="evidence" value="ECO:0007669"/>
    <property type="project" value="InterPro"/>
</dbReference>
<dbReference type="PROSITE" id="PS50088">
    <property type="entry name" value="ANK_REPEAT"/>
    <property type="match status" value="7"/>
</dbReference>
<evidence type="ECO:0000256" key="2">
    <source>
        <dbReference type="ARBA" id="ARBA00022448"/>
    </source>
</evidence>
<keyword evidence="8" id="KW-0406">Ion transport</keyword>
<feature type="domain" description="Ion transport" evidence="16">
    <location>
        <begin position="587"/>
        <end position="820"/>
    </location>
</feature>
<keyword evidence="6 15" id="KW-1133">Transmembrane helix</keyword>
<evidence type="ECO:0000256" key="7">
    <source>
        <dbReference type="ARBA" id="ARBA00023043"/>
    </source>
</evidence>
<feature type="repeat" description="ANK" evidence="12">
    <location>
        <begin position="396"/>
        <end position="430"/>
    </location>
</feature>
<feature type="transmembrane region" description="Helical" evidence="15">
    <location>
        <begin position="684"/>
        <end position="709"/>
    </location>
</feature>
<comment type="subcellular location">
    <subcellularLocation>
        <location evidence="1">Membrane</location>
        <topology evidence="1">Multi-pass membrane protein</topology>
    </subcellularLocation>
</comment>
<name>A0A9J6CIT5_POLVA</name>
<dbReference type="Gene3D" id="1.10.287.70">
    <property type="match status" value="1"/>
</dbReference>
<dbReference type="PANTHER" id="PTHR47143:SF1">
    <property type="entry name" value="ION_TRANS DOMAIN-CONTAINING PROTEIN"/>
    <property type="match status" value="1"/>
</dbReference>
<evidence type="ECO:0000256" key="15">
    <source>
        <dbReference type="SAM" id="Phobius"/>
    </source>
</evidence>
<proteinExistence type="predicted"/>
<evidence type="ECO:0000256" key="8">
    <source>
        <dbReference type="ARBA" id="ARBA00023065"/>
    </source>
</evidence>
<evidence type="ECO:0000313" key="17">
    <source>
        <dbReference type="EMBL" id="KAG5682129.1"/>
    </source>
</evidence>
<keyword evidence="3" id="KW-0716">Sensory transduction</keyword>
<accession>A0A9J6CIT5</accession>
<dbReference type="EMBL" id="JADBJN010000001">
    <property type="protein sequence ID" value="KAG5682129.1"/>
    <property type="molecule type" value="Genomic_DNA"/>
</dbReference>
<protein>
    <recommendedName>
        <fullName evidence="16">Ion transport domain-containing protein</fullName>
    </recommendedName>
</protein>
<keyword evidence="10" id="KW-0325">Glycoprotein</keyword>
<reference evidence="17" key="1">
    <citation type="submission" date="2021-03" db="EMBL/GenBank/DDBJ databases">
        <title>Chromosome level genome of the anhydrobiotic midge Polypedilum vanderplanki.</title>
        <authorList>
            <person name="Yoshida Y."/>
            <person name="Kikawada T."/>
            <person name="Gusev O."/>
        </authorList>
    </citation>
    <scope>NUCLEOTIDE SEQUENCE</scope>
    <source>
        <strain evidence="17">NIAS01</strain>
        <tissue evidence="17">Whole body or cell culture</tissue>
    </source>
</reference>
<dbReference type="AlphaFoldDB" id="A0A9J6CIT5"/>
<feature type="repeat" description="ANK" evidence="12">
    <location>
        <begin position="362"/>
        <end position="387"/>
    </location>
</feature>
<evidence type="ECO:0000259" key="16">
    <source>
        <dbReference type="Pfam" id="PF00520"/>
    </source>
</evidence>
<keyword evidence="18" id="KW-1185">Reference proteome</keyword>
<evidence type="ECO:0000256" key="3">
    <source>
        <dbReference type="ARBA" id="ARBA00022606"/>
    </source>
</evidence>
<feature type="transmembrane region" description="Helical" evidence="15">
    <location>
        <begin position="557"/>
        <end position="580"/>
    </location>
</feature>
<feature type="repeat" description="ANK" evidence="12">
    <location>
        <begin position="329"/>
        <end position="361"/>
    </location>
</feature>
<dbReference type="InterPro" id="IPR002110">
    <property type="entry name" value="Ankyrin_rpt"/>
</dbReference>
<dbReference type="Proteomes" id="UP001107558">
    <property type="component" value="Chromosome 1"/>
</dbReference>
<evidence type="ECO:0000256" key="14">
    <source>
        <dbReference type="SAM" id="MobiDB-lite"/>
    </source>
</evidence>
<keyword evidence="2" id="KW-0813">Transport</keyword>
<dbReference type="InterPro" id="IPR052076">
    <property type="entry name" value="TRP_cation_channel"/>
</dbReference>
<evidence type="ECO:0000256" key="9">
    <source>
        <dbReference type="ARBA" id="ARBA00023136"/>
    </source>
</evidence>
<keyword evidence="13" id="KW-0175">Coiled coil</keyword>
<keyword evidence="11" id="KW-0407">Ion channel</keyword>
<dbReference type="OrthoDB" id="7464126at2759"/>
<feature type="compositionally biased region" description="Polar residues" evidence="14">
    <location>
        <begin position="86"/>
        <end position="99"/>
    </location>
</feature>
<dbReference type="Pfam" id="PF00520">
    <property type="entry name" value="Ion_trans"/>
    <property type="match status" value="1"/>
</dbReference>
<keyword evidence="9 15" id="KW-0472">Membrane</keyword>
<dbReference type="SUPFAM" id="SSF48403">
    <property type="entry name" value="Ankyrin repeat"/>
    <property type="match status" value="1"/>
</dbReference>
<dbReference type="SMART" id="SM00248">
    <property type="entry name" value="ANK"/>
    <property type="match status" value="9"/>
</dbReference>
<keyword evidence="7 12" id="KW-0040">ANK repeat</keyword>
<feature type="coiled-coil region" evidence="13">
    <location>
        <begin position="946"/>
        <end position="973"/>
    </location>
</feature>
<comment type="caution">
    <text evidence="17">The sequence shown here is derived from an EMBL/GenBank/DDBJ whole genome shotgun (WGS) entry which is preliminary data.</text>
</comment>
<evidence type="ECO:0000256" key="5">
    <source>
        <dbReference type="ARBA" id="ARBA00022737"/>
    </source>
</evidence>
<feature type="repeat" description="ANK" evidence="12">
    <location>
        <begin position="259"/>
        <end position="291"/>
    </location>
</feature>
<evidence type="ECO:0000256" key="6">
    <source>
        <dbReference type="ARBA" id="ARBA00022989"/>
    </source>
</evidence>
<dbReference type="Gene3D" id="1.25.40.20">
    <property type="entry name" value="Ankyrin repeat-containing domain"/>
    <property type="match status" value="1"/>
</dbReference>
<dbReference type="PANTHER" id="PTHR47143">
    <property type="entry name" value="TRANSIENT RECEPTOR POTENTIAL CATION CHANNEL PROTEIN PAINLESS"/>
    <property type="match status" value="1"/>
</dbReference>
<feature type="repeat" description="ANK" evidence="12">
    <location>
        <begin position="188"/>
        <end position="220"/>
    </location>
</feature>
<feature type="transmembrane region" description="Helical" evidence="15">
    <location>
        <begin position="656"/>
        <end position="672"/>
    </location>
</feature>
<feature type="transmembrane region" description="Helical" evidence="15">
    <location>
        <begin position="721"/>
        <end position="741"/>
    </location>
</feature>
<dbReference type="InterPro" id="IPR005821">
    <property type="entry name" value="Ion_trans_dom"/>
</dbReference>
<sequence length="1001" mass="112379">MENLGYKEGSAKAKVPITTKRRMSRPRTSIIETSESLPLSMSPRFKSVTASMVRWRQDPEAMIEEEYPSEDFEYMEMGPSPPAESAPNSMYDSFEETTTTDPSFQINRESLRNNLIDQMKTIGYNGHIKFFEDIELGNIVAGNCAEILSEVSKVEKNLLYLWSVFVKRWDILESLLEIGADLCYCDPNGYSALHLAAFSGCLTSISFLLSRKIDPNFHTKCGTPLHFAAFGNSPEAVKMLLNNGAKIYNGNGNSSKLSADESFLHCAVRSNAIECLKIFVEEGVDVNQLRSNGTNSIHLAADLGHTQCLEILLNAPNADPNIKICIREKESTALHLAADEGNAECVALLLAKGADAKVKNHRGFTPLHLAARTSSLECVELLLRDGAADPNAEDFDHRTPLHAAIGKSDSAYDIIEALIGYGTNINAQDVYGFTALHLAALDGLSHCVDLLIYHGADVSTKSRKGTTSLNVINRKTPASLNIISQKMDEAITLTHSQDNQNREVELELDFRSILQYCHPREISYLNTFVDEGNKEILQHPLCSAFLYIKWGKIRKYYIARLLCCFTFVLFLTLYVLTALAHNCYNGSKDMEDTIQEQELCQKQSILGDMLRNNPFVIEMQWWVLVAITFIEICRKFYGVTGYSSFKHYIRQIENSIEWFVICSVFIISHVYTDRTYTWQNHVGAFAVLLSWTHLMLMIGQLPALGAYVAMYTKVQGEFAKLFAAYSCMLIGFTISFCVIFPSSSAFANPFMGFITVLVMMTGENDVSILVNDPDGKDPPFLLEVSAQVTFILFLLFVTVVLMNLLVGIAVHDIQGLKKTADLSKLVRQTKLISYIESALFNGWLPNWLRGLLHYTALVSPQAYRVVLSVRPLNPGEKRLPRHILMSAYEIASRTRKHYTVTSKNSNVSYFSYKNKLENNSATALAERSVDSDYFETDSMCTLTNKIEESTEKIDQLTNDIRELKSMIAQDREVINKLLTLISYSNNSKINASNIENDKKEN</sequence>
<dbReference type="PRINTS" id="PR01415">
    <property type="entry name" value="ANKYRIN"/>
</dbReference>
<evidence type="ECO:0000256" key="11">
    <source>
        <dbReference type="ARBA" id="ARBA00023303"/>
    </source>
</evidence>
<keyword evidence="5" id="KW-0677">Repeat</keyword>
<evidence type="ECO:0000256" key="1">
    <source>
        <dbReference type="ARBA" id="ARBA00004141"/>
    </source>
</evidence>
<feature type="region of interest" description="Disordered" evidence="14">
    <location>
        <begin position="79"/>
        <end position="99"/>
    </location>
</feature>
<dbReference type="Pfam" id="PF12796">
    <property type="entry name" value="Ank_2"/>
    <property type="match status" value="3"/>
</dbReference>
<gene>
    <name evidence="17" type="ORF">PVAND_011505</name>
</gene>